<feature type="coiled-coil region" evidence="1">
    <location>
        <begin position="161"/>
        <end position="188"/>
    </location>
</feature>
<proteinExistence type="predicted"/>
<keyword evidence="1" id="KW-0175">Coiled coil</keyword>
<comment type="caution">
    <text evidence="2">The sequence shown here is derived from an EMBL/GenBank/DDBJ whole genome shotgun (WGS) entry which is preliminary data.</text>
</comment>
<reference evidence="2 3" key="1">
    <citation type="submission" date="2022-05" db="EMBL/GenBank/DDBJ databases">
        <authorList>
            <consortium name="Genoscope - CEA"/>
            <person name="William W."/>
        </authorList>
    </citation>
    <scope>NUCLEOTIDE SEQUENCE [LARGE SCALE GENOMIC DNA]</scope>
</reference>
<dbReference type="Proteomes" id="UP001159427">
    <property type="component" value="Unassembled WGS sequence"/>
</dbReference>
<keyword evidence="3" id="KW-1185">Reference proteome</keyword>
<name>A0ABN8MCD7_9CNID</name>
<dbReference type="EMBL" id="CALNXI010000447">
    <property type="protein sequence ID" value="CAH3027325.1"/>
    <property type="molecule type" value="Genomic_DNA"/>
</dbReference>
<evidence type="ECO:0000313" key="2">
    <source>
        <dbReference type="EMBL" id="CAH3027325.1"/>
    </source>
</evidence>
<evidence type="ECO:0008006" key="4">
    <source>
        <dbReference type="Google" id="ProtNLM"/>
    </source>
</evidence>
<evidence type="ECO:0000313" key="3">
    <source>
        <dbReference type="Proteomes" id="UP001159427"/>
    </source>
</evidence>
<accession>A0ABN8MCD7</accession>
<protein>
    <recommendedName>
        <fullName evidence="4">Translin</fullName>
    </recommendedName>
</protein>
<sequence length="268" mass="30462">MGQTSGSYLTSMKQSKIGGKDETIEQLGLIQQMLVAKTETVAKKLRDDAIEDKRFPVKAVVKTVGKQLIATGDKASVEEIRMYVREVCRSEFVDGLIKMAWRDVNELLQNTTGNEAERMASQLVISNSSVLRVDFHVYKFAFSSEGLRDKFECAICYVVQLGILNLEKANLEEVKEELEKCITNIEDSKFLRELILMGDLFREITRLQIDRGGGEENSTNYAWDDIVRYFADLSMVLAKVQIFQGNINYPFRLNSEGLIDVIYRTANK</sequence>
<organism evidence="2 3">
    <name type="scientific">Porites evermanni</name>
    <dbReference type="NCBI Taxonomy" id="104178"/>
    <lineage>
        <taxon>Eukaryota</taxon>
        <taxon>Metazoa</taxon>
        <taxon>Cnidaria</taxon>
        <taxon>Anthozoa</taxon>
        <taxon>Hexacorallia</taxon>
        <taxon>Scleractinia</taxon>
        <taxon>Fungiina</taxon>
        <taxon>Poritidae</taxon>
        <taxon>Porites</taxon>
    </lineage>
</organism>
<gene>
    <name evidence="2" type="ORF">PEVE_00031319</name>
</gene>
<evidence type="ECO:0000256" key="1">
    <source>
        <dbReference type="SAM" id="Coils"/>
    </source>
</evidence>